<dbReference type="HOGENOM" id="CLU_1162180_0_0_1"/>
<keyword evidence="3" id="KW-1185">Reference proteome</keyword>
<feature type="region of interest" description="Disordered" evidence="1">
    <location>
        <begin position="1"/>
        <end position="113"/>
    </location>
</feature>
<feature type="compositionally biased region" description="Polar residues" evidence="1">
    <location>
        <begin position="80"/>
        <end position="89"/>
    </location>
</feature>
<dbReference type="EMBL" id="GL732748">
    <property type="protein sequence ID" value="EFX65360.1"/>
    <property type="molecule type" value="Genomic_DNA"/>
</dbReference>
<protein>
    <recommendedName>
        <fullName evidence="4">BED-type domain-containing protein</fullName>
    </recommendedName>
</protein>
<evidence type="ECO:0000313" key="2">
    <source>
        <dbReference type="EMBL" id="EFX65360.1"/>
    </source>
</evidence>
<dbReference type="OrthoDB" id="10403142at2759"/>
<name>E9HSC3_DAPPU</name>
<evidence type="ECO:0000313" key="3">
    <source>
        <dbReference type="Proteomes" id="UP000000305"/>
    </source>
</evidence>
<gene>
    <name evidence="2" type="ORF">DAPPUDRAFT_333257</name>
</gene>
<sequence>MTGRRGRPPSVTSLTNNKRGTTVHHMSTRKKSVPSSSSEKKRACDTEQQEGNKNNETESELQSESSTSTSLPLSVGAVPQRSTNTQTLDASCHSRYSSSSSHTSTSSRHSVPQDVLTDGHVKRLAYPLSFFEYHGPSQKEGNSLYICTVKGCKRGDKPFSTVNNSRGNLRSHVKSCHKEKLEEFNAACRDLDLKKAMATGLPISTNNSAKDDQNQLEGNDETQQKSFPSSASVEPNKHF</sequence>
<feature type="region of interest" description="Disordered" evidence="1">
    <location>
        <begin position="202"/>
        <end position="239"/>
    </location>
</feature>
<proteinExistence type="predicted"/>
<feature type="compositionally biased region" description="Low complexity" evidence="1">
    <location>
        <begin position="91"/>
        <end position="110"/>
    </location>
</feature>
<feature type="compositionally biased region" description="Low complexity" evidence="1">
    <location>
        <begin position="60"/>
        <end position="74"/>
    </location>
</feature>
<reference evidence="2 3" key="1">
    <citation type="journal article" date="2011" name="Science">
        <title>The ecoresponsive genome of Daphnia pulex.</title>
        <authorList>
            <person name="Colbourne J.K."/>
            <person name="Pfrender M.E."/>
            <person name="Gilbert D."/>
            <person name="Thomas W.K."/>
            <person name="Tucker A."/>
            <person name="Oakley T.H."/>
            <person name="Tokishita S."/>
            <person name="Aerts A."/>
            <person name="Arnold G.J."/>
            <person name="Basu M.K."/>
            <person name="Bauer D.J."/>
            <person name="Caceres C.E."/>
            <person name="Carmel L."/>
            <person name="Casola C."/>
            <person name="Choi J.H."/>
            <person name="Detter J.C."/>
            <person name="Dong Q."/>
            <person name="Dusheyko S."/>
            <person name="Eads B.D."/>
            <person name="Frohlich T."/>
            <person name="Geiler-Samerotte K.A."/>
            <person name="Gerlach D."/>
            <person name="Hatcher P."/>
            <person name="Jogdeo S."/>
            <person name="Krijgsveld J."/>
            <person name="Kriventseva E.V."/>
            <person name="Kultz D."/>
            <person name="Laforsch C."/>
            <person name="Lindquist E."/>
            <person name="Lopez J."/>
            <person name="Manak J.R."/>
            <person name="Muller J."/>
            <person name="Pangilinan J."/>
            <person name="Patwardhan R.P."/>
            <person name="Pitluck S."/>
            <person name="Pritham E.J."/>
            <person name="Rechtsteiner A."/>
            <person name="Rho M."/>
            <person name="Rogozin I.B."/>
            <person name="Sakarya O."/>
            <person name="Salamov A."/>
            <person name="Schaack S."/>
            <person name="Shapiro H."/>
            <person name="Shiga Y."/>
            <person name="Skalitzky C."/>
            <person name="Smith Z."/>
            <person name="Souvorov A."/>
            <person name="Sung W."/>
            <person name="Tang Z."/>
            <person name="Tsuchiya D."/>
            <person name="Tu H."/>
            <person name="Vos H."/>
            <person name="Wang M."/>
            <person name="Wolf Y.I."/>
            <person name="Yamagata H."/>
            <person name="Yamada T."/>
            <person name="Ye Y."/>
            <person name="Shaw J.R."/>
            <person name="Andrews J."/>
            <person name="Crease T.J."/>
            <person name="Tang H."/>
            <person name="Lucas S.M."/>
            <person name="Robertson H.M."/>
            <person name="Bork P."/>
            <person name="Koonin E.V."/>
            <person name="Zdobnov E.M."/>
            <person name="Grigoriev I.V."/>
            <person name="Lynch M."/>
            <person name="Boore J.L."/>
        </authorList>
    </citation>
    <scope>NUCLEOTIDE SEQUENCE [LARGE SCALE GENOMIC DNA]</scope>
</reference>
<feature type="compositionally biased region" description="Polar residues" evidence="1">
    <location>
        <begin position="224"/>
        <end position="233"/>
    </location>
</feature>
<evidence type="ECO:0000256" key="1">
    <source>
        <dbReference type="SAM" id="MobiDB-lite"/>
    </source>
</evidence>
<dbReference type="AlphaFoldDB" id="E9HSC3"/>
<dbReference type="KEGG" id="dpx:DAPPUDRAFT_333257"/>
<dbReference type="InParanoid" id="E9HSC3"/>
<dbReference type="Proteomes" id="UP000000305">
    <property type="component" value="Unassembled WGS sequence"/>
</dbReference>
<organism evidence="2 3">
    <name type="scientific">Daphnia pulex</name>
    <name type="common">Water flea</name>
    <dbReference type="NCBI Taxonomy" id="6669"/>
    <lineage>
        <taxon>Eukaryota</taxon>
        <taxon>Metazoa</taxon>
        <taxon>Ecdysozoa</taxon>
        <taxon>Arthropoda</taxon>
        <taxon>Crustacea</taxon>
        <taxon>Branchiopoda</taxon>
        <taxon>Diplostraca</taxon>
        <taxon>Cladocera</taxon>
        <taxon>Anomopoda</taxon>
        <taxon>Daphniidae</taxon>
        <taxon>Daphnia</taxon>
    </lineage>
</organism>
<evidence type="ECO:0008006" key="4">
    <source>
        <dbReference type="Google" id="ProtNLM"/>
    </source>
</evidence>
<feature type="compositionally biased region" description="Polar residues" evidence="1">
    <location>
        <begin position="10"/>
        <end position="20"/>
    </location>
</feature>
<accession>E9HSC3</accession>